<evidence type="ECO:0000259" key="12">
    <source>
        <dbReference type="Pfam" id="PF03033"/>
    </source>
</evidence>
<keyword evidence="8 10" id="KW-0131">Cell cycle</keyword>
<reference evidence="14 15" key="1">
    <citation type="submission" date="2024-02" db="EMBL/GenBank/DDBJ databases">
        <title>Bacteria isolated from the canopy kelp, Nereocystis luetkeana.</title>
        <authorList>
            <person name="Pfister C.A."/>
            <person name="Younker I.T."/>
            <person name="Light S.H."/>
        </authorList>
    </citation>
    <scope>NUCLEOTIDE SEQUENCE [LARGE SCALE GENOMIC DNA]</scope>
    <source>
        <strain evidence="14 15">TI.1.05</strain>
    </source>
</reference>
<feature type="binding site" evidence="10">
    <location>
        <begin position="14"/>
        <end position="16"/>
    </location>
    <ligand>
        <name>UDP-N-acetyl-alpha-D-glucosamine</name>
        <dbReference type="ChEBI" id="CHEBI:57705"/>
    </ligand>
</feature>
<dbReference type="Proteomes" id="UP001369082">
    <property type="component" value="Unassembled WGS sequence"/>
</dbReference>
<dbReference type="InterPro" id="IPR007235">
    <property type="entry name" value="Glyco_trans_28_C"/>
</dbReference>
<evidence type="ECO:0000256" key="7">
    <source>
        <dbReference type="ARBA" id="ARBA00023136"/>
    </source>
</evidence>
<evidence type="ECO:0000256" key="10">
    <source>
        <dbReference type="HAMAP-Rule" id="MF_00033"/>
    </source>
</evidence>
<keyword evidence="7 10" id="KW-0472">Membrane</keyword>
<dbReference type="PANTHER" id="PTHR21015">
    <property type="entry name" value="UDP-N-ACETYLGLUCOSAMINE--N-ACETYLMURAMYL-(PENTAPEPTIDE) PYROPHOSPHORYL-UNDECAPRENOL N-ACETYLGLUCOSAMINE TRANSFERASE 1"/>
    <property type="match status" value="1"/>
</dbReference>
<keyword evidence="9 10" id="KW-0961">Cell wall biogenesis/degradation</keyword>
<dbReference type="EC" id="2.4.1.227" evidence="10"/>
<feature type="domain" description="Glycosyltransferase family 28 N-terminal" evidence="12">
    <location>
        <begin position="8"/>
        <end position="144"/>
    </location>
</feature>
<name>A0ABU9GQ18_9GAMM</name>
<gene>
    <name evidence="10 14" type="primary">murG</name>
    <name evidence="14" type="ORF">V6256_07305</name>
</gene>
<dbReference type="Gene3D" id="3.40.50.2000">
    <property type="entry name" value="Glycogen Phosphorylase B"/>
    <property type="match status" value="2"/>
</dbReference>
<dbReference type="EMBL" id="JBAKAZ010000021">
    <property type="protein sequence ID" value="MEL0629412.1"/>
    <property type="molecule type" value="Genomic_DNA"/>
</dbReference>
<feature type="binding site" evidence="10">
    <location>
        <position position="126"/>
    </location>
    <ligand>
        <name>UDP-N-acetyl-alpha-D-glucosamine</name>
        <dbReference type="ChEBI" id="CHEBI:57705"/>
    </ligand>
</feature>
<keyword evidence="6 10" id="KW-0573">Peptidoglycan synthesis</keyword>
<evidence type="ECO:0000256" key="11">
    <source>
        <dbReference type="SAM" id="Coils"/>
    </source>
</evidence>
<evidence type="ECO:0000256" key="5">
    <source>
        <dbReference type="ARBA" id="ARBA00022960"/>
    </source>
</evidence>
<protein>
    <recommendedName>
        <fullName evidence="10">UDP-N-acetylglucosamine--N-acetylmuramyl-(pentapeptide) pyrophosphoryl-undecaprenol N-acetylglucosamine transferase</fullName>
        <ecNumber evidence="10">2.4.1.227</ecNumber>
    </recommendedName>
    <alternativeName>
        <fullName evidence="10">Undecaprenyl-PP-MurNAc-pentapeptide-UDPGlcNAc GlcNAc transferase</fullName>
    </alternativeName>
</protein>
<feature type="binding site" evidence="10">
    <location>
        <begin position="262"/>
        <end position="267"/>
    </location>
    <ligand>
        <name>UDP-N-acetyl-alpha-D-glucosamine</name>
        <dbReference type="ChEBI" id="CHEBI:57705"/>
    </ligand>
</feature>
<organism evidence="14 15">
    <name type="scientific">Psychromonas aquatilis</name>
    <dbReference type="NCBI Taxonomy" id="2005072"/>
    <lineage>
        <taxon>Bacteria</taxon>
        <taxon>Pseudomonadati</taxon>
        <taxon>Pseudomonadota</taxon>
        <taxon>Gammaproteobacteria</taxon>
        <taxon>Alteromonadales</taxon>
        <taxon>Psychromonadaceae</taxon>
        <taxon>Psychromonas</taxon>
    </lineage>
</organism>
<keyword evidence="3 10" id="KW-0328">Glycosyltransferase</keyword>
<keyword evidence="5 10" id="KW-0133">Cell shape</keyword>
<evidence type="ECO:0000256" key="8">
    <source>
        <dbReference type="ARBA" id="ARBA00023306"/>
    </source>
</evidence>
<comment type="subcellular location">
    <subcellularLocation>
        <location evidence="10">Cell membrane</location>
        <topology evidence="10">Peripheral membrane protein</topology>
        <orientation evidence="10">Cytoplasmic side</orientation>
    </subcellularLocation>
</comment>
<dbReference type="NCBIfam" id="TIGR01133">
    <property type="entry name" value="murG"/>
    <property type="match status" value="1"/>
</dbReference>
<evidence type="ECO:0000313" key="15">
    <source>
        <dbReference type="Proteomes" id="UP001369082"/>
    </source>
</evidence>
<feature type="binding site" evidence="10">
    <location>
        <position position="243"/>
    </location>
    <ligand>
        <name>UDP-N-acetyl-alpha-D-glucosamine</name>
        <dbReference type="ChEBI" id="CHEBI:57705"/>
    </ligand>
</feature>
<evidence type="ECO:0000256" key="9">
    <source>
        <dbReference type="ARBA" id="ARBA00023316"/>
    </source>
</evidence>
<keyword evidence="1 10" id="KW-1003">Cell membrane</keyword>
<evidence type="ECO:0000259" key="13">
    <source>
        <dbReference type="Pfam" id="PF04101"/>
    </source>
</evidence>
<dbReference type="Pfam" id="PF04101">
    <property type="entry name" value="Glyco_tran_28_C"/>
    <property type="match status" value="1"/>
</dbReference>
<dbReference type="GO" id="GO:0016757">
    <property type="term" value="F:glycosyltransferase activity"/>
    <property type="evidence" value="ECO:0007669"/>
    <property type="project" value="UniProtKB-KW"/>
</dbReference>
<dbReference type="HAMAP" id="MF_00033">
    <property type="entry name" value="MurG"/>
    <property type="match status" value="1"/>
</dbReference>
<dbReference type="CDD" id="cd03785">
    <property type="entry name" value="GT28_MurG"/>
    <property type="match status" value="1"/>
</dbReference>
<feature type="coiled-coil region" evidence="11">
    <location>
        <begin position="304"/>
        <end position="331"/>
    </location>
</feature>
<feature type="binding site" evidence="10">
    <location>
        <position position="190"/>
    </location>
    <ligand>
        <name>UDP-N-acetyl-alpha-D-glucosamine</name>
        <dbReference type="ChEBI" id="CHEBI:57705"/>
    </ligand>
</feature>
<evidence type="ECO:0000313" key="14">
    <source>
        <dbReference type="EMBL" id="MEL0629412.1"/>
    </source>
</evidence>
<comment type="pathway">
    <text evidence="10">Cell wall biogenesis; peptidoglycan biosynthesis.</text>
</comment>
<dbReference type="InterPro" id="IPR006009">
    <property type="entry name" value="GlcNAc_MurG"/>
</dbReference>
<keyword evidence="4 10" id="KW-0808">Transferase</keyword>
<dbReference type="Pfam" id="PF03033">
    <property type="entry name" value="Glyco_transf_28"/>
    <property type="match status" value="1"/>
</dbReference>
<evidence type="ECO:0000256" key="4">
    <source>
        <dbReference type="ARBA" id="ARBA00022679"/>
    </source>
</evidence>
<evidence type="ECO:0000256" key="6">
    <source>
        <dbReference type="ARBA" id="ARBA00022984"/>
    </source>
</evidence>
<keyword evidence="11" id="KW-0175">Coiled coil</keyword>
<comment type="catalytic activity">
    <reaction evidence="10">
        <text>di-trans,octa-cis-undecaprenyl diphospho-N-acetyl-alpha-D-muramoyl-L-alanyl-D-glutamyl-meso-2,6-diaminopimeloyl-D-alanyl-D-alanine + UDP-N-acetyl-alpha-D-glucosamine = di-trans,octa-cis-undecaprenyl diphospho-[N-acetyl-alpha-D-glucosaminyl-(1-&gt;4)]-N-acetyl-alpha-D-muramoyl-L-alanyl-D-glutamyl-meso-2,6-diaminopimeloyl-D-alanyl-D-alanine + UDP + H(+)</text>
        <dbReference type="Rhea" id="RHEA:31227"/>
        <dbReference type="ChEBI" id="CHEBI:15378"/>
        <dbReference type="ChEBI" id="CHEBI:57705"/>
        <dbReference type="ChEBI" id="CHEBI:58223"/>
        <dbReference type="ChEBI" id="CHEBI:61387"/>
        <dbReference type="ChEBI" id="CHEBI:61388"/>
        <dbReference type="EC" id="2.4.1.227"/>
    </reaction>
</comment>
<comment type="function">
    <text evidence="10">Cell wall formation. Catalyzes the transfer of a GlcNAc subunit on undecaprenyl-pyrophosphoryl-MurNAc-pentapeptide (lipid intermediate I) to form undecaprenyl-pyrophosphoryl-MurNAc-(pentapeptide)GlcNAc (lipid intermediate II).</text>
</comment>
<accession>A0ABU9GQ18</accession>
<dbReference type="SUPFAM" id="SSF53756">
    <property type="entry name" value="UDP-Glycosyltransferase/glycogen phosphorylase"/>
    <property type="match status" value="1"/>
</dbReference>
<keyword evidence="2 10" id="KW-0132">Cell division</keyword>
<feature type="binding site" evidence="10">
    <location>
        <position position="164"/>
    </location>
    <ligand>
        <name>UDP-N-acetyl-alpha-D-glucosamine</name>
        <dbReference type="ChEBI" id="CHEBI:57705"/>
    </ligand>
</feature>
<dbReference type="PANTHER" id="PTHR21015:SF22">
    <property type="entry name" value="GLYCOSYLTRANSFERASE"/>
    <property type="match status" value="1"/>
</dbReference>
<evidence type="ECO:0000256" key="3">
    <source>
        <dbReference type="ARBA" id="ARBA00022676"/>
    </source>
</evidence>
<evidence type="ECO:0000256" key="2">
    <source>
        <dbReference type="ARBA" id="ARBA00022618"/>
    </source>
</evidence>
<feature type="binding site" evidence="10">
    <location>
        <position position="288"/>
    </location>
    <ligand>
        <name>UDP-N-acetyl-alpha-D-glucosamine</name>
        <dbReference type="ChEBI" id="CHEBI:57705"/>
    </ligand>
</feature>
<sequence length="357" mass="38479">MNNNKTLLVMAGGTGGHVFPGIAVADKLRQQGWQVSWLGTASRMEANLVPEHGYEINFIDVVGVRGNGLKRLLKAPFQILKSIFQARKVIKERKVDLVLGMGGFASGPGGIAAWTLGVPVILHEQNAAAGMTNRLLSRFSKKVLMGFSGAFSGEKAVLVGNPIRKELLELHEKVISDIAMPLKILVIGGSLGAKVLNETIPQALMNFDQTQVSICHQTGKGNSEQVLGLYKETNVDYQVHDFIKDMAAAYDWADVIICRAGALTVAEVAAVGLPAIFVPLPHAVDDHQTKNAQSLVDAKAALLIAQNELNVDKLSESLRTLSENRQLLSEMSHNCKNVAITDATDKVAEVCNSLVKK</sequence>
<dbReference type="InterPro" id="IPR004276">
    <property type="entry name" value="GlycoTrans_28_N"/>
</dbReference>
<feature type="domain" description="Glycosyl transferase family 28 C-terminal" evidence="13">
    <location>
        <begin position="184"/>
        <end position="344"/>
    </location>
</feature>
<evidence type="ECO:0000256" key="1">
    <source>
        <dbReference type="ARBA" id="ARBA00022475"/>
    </source>
</evidence>
<dbReference type="RefSeq" id="WP_341597420.1">
    <property type="nucleotide sequence ID" value="NZ_JBAKAZ010000021.1"/>
</dbReference>
<proteinExistence type="inferred from homology"/>
<comment type="caution">
    <text evidence="14">The sequence shown here is derived from an EMBL/GenBank/DDBJ whole genome shotgun (WGS) entry which is preliminary data.</text>
</comment>
<keyword evidence="15" id="KW-1185">Reference proteome</keyword>
<comment type="similarity">
    <text evidence="10">Belongs to the glycosyltransferase 28 family. MurG subfamily.</text>
</comment>